<keyword evidence="4" id="KW-1185">Reference proteome</keyword>
<proteinExistence type="predicted"/>
<feature type="domain" description="Doubled CXXCH motif" evidence="2">
    <location>
        <begin position="219"/>
        <end position="258"/>
    </location>
</feature>
<dbReference type="InterPro" id="IPR010177">
    <property type="entry name" value="Paired_CXXCH_1"/>
</dbReference>
<name>A0A8J7LYV2_9BACT</name>
<evidence type="ECO:0000259" key="2">
    <source>
        <dbReference type="Pfam" id="PF09699"/>
    </source>
</evidence>
<dbReference type="EMBL" id="JAEMHM010000009">
    <property type="protein sequence ID" value="MBJ6725512.1"/>
    <property type="molecule type" value="Genomic_DNA"/>
</dbReference>
<evidence type="ECO:0000313" key="4">
    <source>
        <dbReference type="Proteomes" id="UP000636888"/>
    </source>
</evidence>
<dbReference type="Proteomes" id="UP000636888">
    <property type="component" value="Unassembled WGS sequence"/>
</dbReference>
<dbReference type="AlphaFoldDB" id="A0A8J7LYV2"/>
<organism evidence="3 4">
    <name type="scientific">Geomesophilobacter sediminis</name>
    <dbReference type="NCBI Taxonomy" id="2798584"/>
    <lineage>
        <taxon>Bacteria</taxon>
        <taxon>Pseudomonadati</taxon>
        <taxon>Thermodesulfobacteriota</taxon>
        <taxon>Desulfuromonadia</taxon>
        <taxon>Geobacterales</taxon>
        <taxon>Geobacteraceae</taxon>
        <taxon>Geomesophilobacter</taxon>
    </lineage>
</organism>
<dbReference type="SUPFAM" id="SSF48695">
    <property type="entry name" value="Multiheme cytochromes"/>
    <property type="match status" value="2"/>
</dbReference>
<dbReference type="InterPro" id="IPR036280">
    <property type="entry name" value="Multihaem_cyt_sf"/>
</dbReference>
<protein>
    <submittedName>
        <fullName evidence="3">Cytochrome C</fullName>
    </submittedName>
</protein>
<evidence type="ECO:0000313" key="3">
    <source>
        <dbReference type="EMBL" id="MBJ6725512.1"/>
    </source>
</evidence>
<reference evidence="3" key="1">
    <citation type="submission" date="2020-12" db="EMBL/GenBank/DDBJ databases">
        <title>Geomonas sp. Red875, isolated from river sediment.</title>
        <authorList>
            <person name="Xu Z."/>
            <person name="Zhang Z."/>
            <person name="Masuda Y."/>
            <person name="Itoh H."/>
            <person name="Senoo K."/>
        </authorList>
    </citation>
    <scope>NUCLEOTIDE SEQUENCE</scope>
    <source>
        <strain evidence="3">Red875</strain>
    </source>
</reference>
<dbReference type="Pfam" id="PF09699">
    <property type="entry name" value="Paired_CXXCH_1"/>
    <property type="match status" value="1"/>
</dbReference>
<gene>
    <name evidence="3" type="ORF">JFN93_12400</name>
</gene>
<feature type="chain" id="PRO_5035151453" evidence="1">
    <location>
        <begin position="22"/>
        <end position="259"/>
    </location>
</feature>
<comment type="caution">
    <text evidence="3">The sequence shown here is derived from an EMBL/GenBank/DDBJ whole genome shotgun (WGS) entry which is preliminary data.</text>
</comment>
<dbReference type="PROSITE" id="PS51257">
    <property type="entry name" value="PROKAR_LIPOPROTEIN"/>
    <property type="match status" value="1"/>
</dbReference>
<feature type="signal peptide" evidence="1">
    <location>
        <begin position="1"/>
        <end position="21"/>
    </location>
</feature>
<keyword evidence="1" id="KW-0732">Signal</keyword>
<accession>A0A8J7LYV2</accession>
<dbReference type="RefSeq" id="WP_199384403.1">
    <property type="nucleotide sequence ID" value="NZ_JAEMHM010000009.1"/>
</dbReference>
<sequence length="259" mass="27550">MKRNVSAALAFTAVVGCAALAAASMAPGTGINGSWHDLNVLTGYRGDQVGRTCVFCHTPHNARKTDSLVPLWNHAETSLAVMTPYAWSAPTNRDIAIAKDPLIGPSRLCMACHDGSTAVDSHGAALSNSPGTTVMTAAYTDGLNATAKRYITDLTVTHPIGFLYDDAMQRRGTTELVDSTHGFITAVIDPNTWNTQQRGSLTESSKKIKDTLYGGYLTCASCHDVHNSVNTASTGKGTYNYFLYAPEEGSAICLSCHVK</sequence>
<evidence type="ECO:0000256" key="1">
    <source>
        <dbReference type="SAM" id="SignalP"/>
    </source>
</evidence>